<proteinExistence type="predicted"/>
<evidence type="ECO:0008006" key="5">
    <source>
        <dbReference type="Google" id="ProtNLM"/>
    </source>
</evidence>
<organism evidence="3 4">
    <name type="scientific">Necator americanus</name>
    <name type="common">Human hookworm</name>
    <dbReference type="NCBI Taxonomy" id="51031"/>
    <lineage>
        <taxon>Eukaryota</taxon>
        <taxon>Metazoa</taxon>
        <taxon>Ecdysozoa</taxon>
        <taxon>Nematoda</taxon>
        <taxon>Chromadorea</taxon>
        <taxon>Rhabditida</taxon>
        <taxon>Rhabditina</taxon>
        <taxon>Rhabditomorpha</taxon>
        <taxon>Strongyloidea</taxon>
        <taxon>Ancylostomatidae</taxon>
        <taxon>Bunostominae</taxon>
        <taxon>Necator</taxon>
    </lineage>
</organism>
<evidence type="ECO:0000256" key="1">
    <source>
        <dbReference type="ARBA" id="ARBA00022737"/>
    </source>
</evidence>
<evidence type="ECO:0000313" key="4">
    <source>
        <dbReference type="Proteomes" id="UP001303046"/>
    </source>
</evidence>
<feature type="repeat" description="MBT" evidence="2">
    <location>
        <begin position="423"/>
        <end position="522"/>
    </location>
</feature>
<protein>
    <recommendedName>
        <fullName evidence="5">Mbt repeat protein</fullName>
    </recommendedName>
</protein>
<comment type="caution">
    <text evidence="3">The sequence shown here is derived from an EMBL/GenBank/DDBJ whole genome shotgun (WGS) entry which is preliminary data.</text>
</comment>
<dbReference type="CDD" id="cd20088">
    <property type="entry name" value="MBT"/>
    <property type="match status" value="1"/>
</dbReference>
<keyword evidence="4" id="KW-1185">Reference proteome</keyword>
<sequence length="536" mass="61802">MSLFHNVELLAGVVRHSDLSSSWSWSRFITNLNKMDEKDKATEETEWSKDTSANKGEFLDDGRMWPYVVPVDAFGEHIFGEYTEKLRDGVVVEYLMREYDDLMENNVKCMWLAKIVKIAGYRLLLRWVGADEEGDDRYDFWVNIGSRILHSVGYGGSMQTSKLTYTYMPPKFIADRWTADGEDAVAKHIQSTMMPLQHVRTLRKQFEQDRKRIIAEPVFKVNDRVELLDYNNSTRVRPARIKKVVGRRICVHVREDDFDGEVDEDDRQFGDDSEFWVDQSSFYLFHVGWACYNNYGLGSSKEYRRHAQKIADALANGEDPPYAPCDVSPQKIRSWNVDKDAPFEWKKGLRFELMDPLAQMFNELRVASILEVLKGGYLRVGMDGPDMESECIPLHCTSSFMFPVGYAQKYGIKLGGPNDTEDFDWDDYLQQAGAEAAPEALFRPVPDKSYMDHFQIGAKLEASDMCENHLVCPATVAAHKGRLLQIHFDGWEDSYDQLFDVHSSDIFPLGWCEMHGYKLEPPKAEEEQPAKKKKKK</sequence>
<dbReference type="Pfam" id="PF02820">
    <property type="entry name" value="MBT"/>
    <property type="match status" value="4"/>
</dbReference>
<evidence type="ECO:0000256" key="2">
    <source>
        <dbReference type="PROSITE-ProRule" id="PRU00459"/>
    </source>
</evidence>
<reference evidence="3 4" key="1">
    <citation type="submission" date="2023-08" db="EMBL/GenBank/DDBJ databases">
        <title>A Necator americanus chromosomal reference genome.</title>
        <authorList>
            <person name="Ilik V."/>
            <person name="Petrzelkova K.J."/>
            <person name="Pardy F."/>
            <person name="Fuh T."/>
            <person name="Niatou-Singa F.S."/>
            <person name="Gouil Q."/>
            <person name="Baker L."/>
            <person name="Ritchie M.E."/>
            <person name="Jex A.R."/>
            <person name="Gazzola D."/>
            <person name="Li H."/>
            <person name="Toshio Fujiwara R."/>
            <person name="Zhan B."/>
            <person name="Aroian R.V."/>
            <person name="Pafco B."/>
            <person name="Schwarz E.M."/>
        </authorList>
    </citation>
    <scope>NUCLEOTIDE SEQUENCE [LARGE SCALE GENOMIC DNA]</scope>
    <source>
        <strain evidence="3 4">Aroian</strain>
        <tissue evidence="3">Whole animal</tissue>
    </source>
</reference>
<dbReference type="InterPro" id="IPR004092">
    <property type="entry name" value="Mbt"/>
</dbReference>
<dbReference type="PANTHER" id="PTHR12247:SF131">
    <property type="entry name" value="LD05287P"/>
    <property type="match status" value="1"/>
</dbReference>
<dbReference type="InterPro" id="IPR050548">
    <property type="entry name" value="PcG_chromatin_remod_factors"/>
</dbReference>
<evidence type="ECO:0000313" key="3">
    <source>
        <dbReference type="EMBL" id="KAK6738564.1"/>
    </source>
</evidence>
<keyword evidence="1" id="KW-0677">Repeat</keyword>
<dbReference type="CDD" id="cd20097">
    <property type="entry name" value="MBT_dSfmbt-like_rpt1"/>
    <property type="match status" value="1"/>
</dbReference>
<dbReference type="Gene3D" id="2.30.30.140">
    <property type="match status" value="4"/>
</dbReference>
<accession>A0ABR1CJI8</accession>
<dbReference type="EMBL" id="JAVFWL010000002">
    <property type="protein sequence ID" value="KAK6738564.1"/>
    <property type="molecule type" value="Genomic_DNA"/>
</dbReference>
<gene>
    <name evidence="3" type="primary">Necator_chrII.g8379</name>
    <name evidence="3" type="ORF">RB195_020585</name>
</gene>
<feature type="repeat" description="MBT" evidence="2">
    <location>
        <begin position="301"/>
        <end position="417"/>
    </location>
</feature>
<name>A0ABR1CJI8_NECAM</name>
<dbReference type="PROSITE" id="PS51079">
    <property type="entry name" value="MBT"/>
    <property type="match status" value="3"/>
</dbReference>
<dbReference type="Proteomes" id="UP001303046">
    <property type="component" value="Unassembled WGS sequence"/>
</dbReference>
<dbReference type="PANTHER" id="PTHR12247">
    <property type="entry name" value="POLYCOMB GROUP PROTEIN"/>
    <property type="match status" value="1"/>
</dbReference>
<dbReference type="SUPFAM" id="SSF63748">
    <property type="entry name" value="Tudor/PWWP/MBT"/>
    <property type="match status" value="4"/>
</dbReference>
<feature type="repeat" description="MBT" evidence="2">
    <location>
        <begin position="179"/>
        <end position="300"/>
    </location>
</feature>
<dbReference type="SMART" id="SM00561">
    <property type="entry name" value="MBT"/>
    <property type="match status" value="4"/>
</dbReference>